<dbReference type="Proteomes" id="UP000019183">
    <property type="component" value="Unassembled WGS sequence"/>
</dbReference>
<evidence type="ECO:0000313" key="1">
    <source>
        <dbReference type="EMBL" id="CDL08313.1"/>
    </source>
</evidence>
<comment type="caution">
    <text evidence="1">The sequence shown here is derived from an EMBL/GenBank/DDBJ whole genome shotgun (WGS) entry which is preliminary data.</text>
</comment>
<organism evidence="1 2">
    <name type="scientific">Klebsiella pneumoniae IS43</name>
    <dbReference type="NCBI Taxonomy" id="1432552"/>
    <lineage>
        <taxon>Bacteria</taxon>
        <taxon>Pseudomonadati</taxon>
        <taxon>Pseudomonadota</taxon>
        <taxon>Gammaproteobacteria</taxon>
        <taxon>Enterobacterales</taxon>
        <taxon>Enterobacteriaceae</taxon>
        <taxon>Klebsiella/Raoultella group</taxon>
        <taxon>Klebsiella</taxon>
        <taxon>Klebsiella pneumoniae complex</taxon>
    </lineage>
</organism>
<reference evidence="1" key="1">
    <citation type="submission" date="2013-10" db="EMBL/GenBank/DDBJ databases">
        <title>Antibiotic resistance diversity of beta-lactamase producers in the General Hospital Vienna.</title>
        <authorList>
            <person name="Barisic I."/>
            <person name="Mitteregger D."/>
            <person name="Hirschl A.M."/>
            <person name="Noehammer C."/>
            <person name="Wiesinger-Mayr H."/>
        </authorList>
    </citation>
    <scope>NUCLEOTIDE SEQUENCE [LARGE SCALE GENOMIC DNA]</scope>
    <source>
        <strain evidence="1">IS43</strain>
    </source>
</reference>
<name>W1DFW3_KLEPN</name>
<dbReference type="AlphaFoldDB" id="W1DFW3"/>
<keyword evidence="2" id="KW-1185">Reference proteome</keyword>
<proteinExistence type="predicted"/>
<sequence length="41" mass="4468">MLLKNVPPVLVATRKQVKKLLSLPQKVPGFRAGKALKDAVN</sequence>
<protein>
    <submittedName>
        <fullName evidence="1">Uncharacterized protein</fullName>
    </submittedName>
</protein>
<dbReference type="EMBL" id="CBWK010000180">
    <property type="protein sequence ID" value="CDL08313.1"/>
    <property type="molecule type" value="Genomic_DNA"/>
</dbReference>
<evidence type="ECO:0000313" key="2">
    <source>
        <dbReference type="Proteomes" id="UP000019183"/>
    </source>
</evidence>
<accession>W1DFW3</accession>